<dbReference type="InterPro" id="IPR001647">
    <property type="entry name" value="HTH_TetR"/>
</dbReference>
<dbReference type="GeneID" id="97606022"/>
<reference evidence="6 7" key="2">
    <citation type="submission" date="2013-04" db="EMBL/GenBank/DDBJ databases">
        <title>Comparative genomics of 12 strains of Erwinia amylovora identifies a pan-genome with a large conserved core and provides insights into host specificity.</title>
        <authorList>
            <person name="Mann R.A."/>
            <person name="Smits T.H.M."/>
            <person name="Buehlmann A."/>
            <person name="Blom J."/>
            <person name="Goesmann A."/>
            <person name="Frey J.E."/>
            <person name="Plummer K.M."/>
            <person name="Beer S.V."/>
            <person name="Luck J."/>
            <person name="Duffy B."/>
            <person name="Rodoni B."/>
        </authorList>
    </citation>
    <scope>NUCLEOTIDE SEQUENCE [LARGE SCALE GENOMIC DNA]</scope>
    <source>
        <strain evidence="7">CFBP 1232</strain>
    </source>
</reference>
<feature type="domain" description="HTH tetR-type" evidence="5">
    <location>
        <begin position="6"/>
        <end position="66"/>
    </location>
</feature>
<organism evidence="6 7">
    <name type="scientific">Erwinia amylovora NBRC 12687 = CFBP 1232</name>
    <dbReference type="NCBI Taxonomy" id="1219359"/>
    <lineage>
        <taxon>Bacteria</taxon>
        <taxon>Pseudomonadati</taxon>
        <taxon>Pseudomonadota</taxon>
        <taxon>Gammaproteobacteria</taxon>
        <taxon>Enterobacterales</taxon>
        <taxon>Erwiniaceae</taxon>
        <taxon>Erwinia</taxon>
    </lineage>
</organism>
<sequence length="210" mass="23536">MKVRTEERREAIIEAAAQLFQEMGYERASMNELAKRLGGSKGTLYNYFPSKEELFSAVIRTYATRHLTDAASALDIPLSKNVNLAEKLQHFGEQMLNVMTTDNTALAVYRMVVAEAGHSEMGMLFYESGPRESVEKLARLFSSAMDNGVLRFGDSRIRALQFLALLTAEIEERIYQRMAPPLSVKRVQEMTACAVRMFMAGAANPSLPVR</sequence>
<keyword evidence="3" id="KW-0804">Transcription</keyword>
<dbReference type="AlphaFoldDB" id="A0A831EJW7"/>
<accession>A0A831EJW7</accession>
<feature type="DNA-binding region" description="H-T-H motif" evidence="4">
    <location>
        <begin position="29"/>
        <end position="48"/>
    </location>
</feature>
<dbReference type="GO" id="GO:0000976">
    <property type="term" value="F:transcription cis-regulatory region binding"/>
    <property type="evidence" value="ECO:0007669"/>
    <property type="project" value="TreeGrafter"/>
</dbReference>
<dbReference type="SUPFAM" id="SSF48498">
    <property type="entry name" value="Tetracyclin repressor-like, C-terminal domain"/>
    <property type="match status" value="1"/>
</dbReference>
<dbReference type="GO" id="GO:0003700">
    <property type="term" value="F:DNA-binding transcription factor activity"/>
    <property type="evidence" value="ECO:0007669"/>
    <property type="project" value="TreeGrafter"/>
</dbReference>
<keyword evidence="2 4" id="KW-0238">DNA-binding</keyword>
<evidence type="ECO:0000256" key="3">
    <source>
        <dbReference type="ARBA" id="ARBA00023163"/>
    </source>
</evidence>
<dbReference type="RefSeq" id="WP_004157535.1">
    <property type="nucleotide sequence ID" value="NZ_BAYW01000009.1"/>
</dbReference>
<evidence type="ECO:0000259" key="5">
    <source>
        <dbReference type="PROSITE" id="PS50977"/>
    </source>
</evidence>
<dbReference type="FunFam" id="1.10.10.60:FF:000141">
    <property type="entry name" value="TetR family transcriptional regulator"/>
    <property type="match status" value="1"/>
</dbReference>
<dbReference type="PANTHER" id="PTHR30055">
    <property type="entry name" value="HTH-TYPE TRANSCRIPTIONAL REGULATOR RUTR"/>
    <property type="match status" value="1"/>
</dbReference>
<dbReference type="PRINTS" id="PR00455">
    <property type="entry name" value="HTHTETR"/>
</dbReference>
<name>A0A831EJW7_ERWAM</name>
<evidence type="ECO:0000256" key="4">
    <source>
        <dbReference type="PROSITE-ProRule" id="PRU00335"/>
    </source>
</evidence>
<reference evidence="6 7" key="1">
    <citation type="submission" date="2012-11" db="EMBL/GenBank/DDBJ databases">
        <authorList>
            <person name="Linke B."/>
        </authorList>
    </citation>
    <scope>NUCLEOTIDE SEQUENCE [LARGE SCALE GENOMIC DNA]</scope>
    <source>
        <strain evidence="7">CFBP 1232</strain>
    </source>
</reference>
<dbReference type="EMBL" id="CAPB01000016">
    <property type="protein sequence ID" value="CCO93745.1"/>
    <property type="molecule type" value="Genomic_DNA"/>
</dbReference>
<dbReference type="PANTHER" id="PTHR30055:SF119">
    <property type="entry name" value="NALC"/>
    <property type="match status" value="1"/>
</dbReference>
<dbReference type="Gene3D" id="1.10.357.10">
    <property type="entry name" value="Tetracycline Repressor, domain 2"/>
    <property type="match status" value="1"/>
</dbReference>
<dbReference type="Pfam" id="PF14246">
    <property type="entry name" value="TetR_C_7"/>
    <property type="match status" value="1"/>
</dbReference>
<evidence type="ECO:0000313" key="7">
    <source>
        <dbReference type="Proteomes" id="UP000013111"/>
    </source>
</evidence>
<evidence type="ECO:0000313" key="6">
    <source>
        <dbReference type="EMBL" id="CCO93745.1"/>
    </source>
</evidence>
<protein>
    <submittedName>
        <fullName evidence="6">Uncharacterized HTH-type transcriptional regulator yezE</fullName>
    </submittedName>
</protein>
<dbReference type="SUPFAM" id="SSF46689">
    <property type="entry name" value="Homeodomain-like"/>
    <property type="match status" value="1"/>
</dbReference>
<dbReference type="InterPro" id="IPR009057">
    <property type="entry name" value="Homeodomain-like_sf"/>
</dbReference>
<dbReference type="Pfam" id="PF00440">
    <property type="entry name" value="TetR_N"/>
    <property type="match status" value="1"/>
</dbReference>
<evidence type="ECO:0000256" key="2">
    <source>
        <dbReference type="ARBA" id="ARBA00023125"/>
    </source>
</evidence>
<dbReference type="Proteomes" id="UP000013111">
    <property type="component" value="Unassembled WGS sequence"/>
</dbReference>
<gene>
    <name evidence="6" type="ORF">BN437_1815</name>
</gene>
<evidence type="ECO:0000256" key="1">
    <source>
        <dbReference type="ARBA" id="ARBA00023015"/>
    </source>
</evidence>
<keyword evidence="1" id="KW-0805">Transcription regulation</keyword>
<dbReference type="PROSITE" id="PS50977">
    <property type="entry name" value="HTH_TETR_2"/>
    <property type="match status" value="1"/>
</dbReference>
<dbReference type="Gene3D" id="1.10.10.60">
    <property type="entry name" value="Homeodomain-like"/>
    <property type="match status" value="1"/>
</dbReference>
<proteinExistence type="predicted"/>
<dbReference type="InterPro" id="IPR050109">
    <property type="entry name" value="HTH-type_TetR-like_transc_reg"/>
</dbReference>
<dbReference type="InterPro" id="IPR039536">
    <property type="entry name" value="TetR_C_Proteobacteria"/>
</dbReference>
<comment type="caution">
    <text evidence="6">The sequence shown here is derived from an EMBL/GenBank/DDBJ whole genome shotgun (WGS) entry which is preliminary data.</text>
</comment>
<dbReference type="InterPro" id="IPR036271">
    <property type="entry name" value="Tet_transcr_reg_TetR-rel_C_sf"/>
</dbReference>